<dbReference type="KEGG" id="vg:15010907"/>
<dbReference type="RefSeq" id="YP_007674371.1">
    <property type="nucleotide sequence ID" value="NC_020851.1"/>
</dbReference>
<protein>
    <recommendedName>
        <fullName evidence="1">Phage tail assembly chaperone-like domain-containing protein</fullName>
    </recommendedName>
</protein>
<dbReference type="EMBL" id="HQ633071">
    <property type="protein sequence ID" value="AGH31519.1"/>
    <property type="molecule type" value="Genomic_DNA"/>
</dbReference>
<reference evidence="2 3" key="1">
    <citation type="submission" date="2010-10" db="EMBL/GenBank/DDBJ databases">
        <title>The Genome Sequence of Synechococcus phage S-SKS1.</title>
        <authorList>
            <consortium name="The Broad Institute Genome Sequencing Platform"/>
            <person name="Henn M.R."/>
            <person name="Clokie M."/>
            <person name="Levin J."/>
            <person name="Malboeuf C."/>
            <person name="Casali M."/>
            <person name="Russ C."/>
            <person name="Lennon N."/>
            <person name="Chapman S.B."/>
            <person name="Erlich R."/>
            <person name="Young S.K."/>
            <person name="Yandava C."/>
            <person name="Zeng Q."/>
            <person name="Alvarado L."/>
            <person name="Anderson S."/>
            <person name="Berlin A."/>
            <person name="Chen Z."/>
            <person name="Freedman E."/>
            <person name="Gellesch M."/>
            <person name="Goldberg J."/>
            <person name="Green L."/>
            <person name="Griggs A."/>
            <person name="Gujja S."/>
            <person name="Heilman E.R."/>
            <person name="Heiman D."/>
            <person name="Hollinger A."/>
            <person name="Howarth C."/>
            <person name="Larson L."/>
            <person name="Mehta T."/>
            <person name="Pearson M."/>
            <person name="Roberts A."/>
            <person name="Ryan E."/>
            <person name="Saif S."/>
            <person name="Shea T."/>
            <person name="Shenoy N."/>
            <person name="Sisk P."/>
            <person name="Stolte C."/>
            <person name="Sykes S."/>
            <person name="White J."/>
            <person name="Haas B."/>
            <person name="Nusbaum C."/>
            <person name="Birren B."/>
        </authorList>
    </citation>
    <scope>NUCLEOTIDE SEQUENCE [LARGE SCALE GENOMIC DNA]</scope>
</reference>
<name>M4QT45_9CAUD</name>
<dbReference type="GeneID" id="15010907"/>
<feature type="domain" description="Phage tail assembly chaperone-like" evidence="1">
    <location>
        <begin position="80"/>
        <end position="136"/>
    </location>
</feature>
<dbReference type="Pfam" id="PF16778">
    <property type="entry name" value="Phage_tail_APC"/>
    <property type="match status" value="1"/>
</dbReference>
<proteinExistence type="predicted"/>
<dbReference type="OrthoDB" id="29232at10239"/>
<evidence type="ECO:0000259" key="1">
    <source>
        <dbReference type="Pfam" id="PF16778"/>
    </source>
</evidence>
<dbReference type="InterPro" id="IPR031893">
    <property type="entry name" value="Phage_tail_APC"/>
</dbReference>
<evidence type="ECO:0000313" key="2">
    <source>
        <dbReference type="EMBL" id="AGH31519.1"/>
    </source>
</evidence>
<dbReference type="Proteomes" id="UP000201252">
    <property type="component" value="Segment"/>
</dbReference>
<gene>
    <name evidence="2" type="ORF">SWZG_00006</name>
</gene>
<sequence>MALYSYKNQYPKSLPNRIRLPNGFTRTDASTFTEEEIISAEYTGPYTYPSYDSTIEKMEWVGVGFTARPYNDQEIENQWSVIRNQRDNVLKESDYTQVSDYNFEITNTEEWKSYRQELRDITSQSNPFVITWPIMPSNESEEVIDISDGSGTSVEEVIDIADGSGTSIN</sequence>
<accession>M4QT45</accession>
<organism evidence="2 3">
    <name type="scientific">Synechococcus phage S-SKS1</name>
    <dbReference type="NCBI Taxonomy" id="754042"/>
    <lineage>
        <taxon>Viruses</taxon>
        <taxon>Duplodnaviria</taxon>
        <taxon>Heunggongvirae</taxon>
        <taxon>Uroviricota</taxon>
        <taxon>Caudoviricetes</taxon>
        <taxon>Llyrvirus</taxon>
        <taxon>Llyrvirus SSKS1</taxon>
    </lineage>
</organism>
<evidence type="ECO:0000313" key="3">
    <source>
        <dbReference type="Proteomes" id="UP000201252"/>
    </source>
</evidence>
<dbReference type="Gene3D" id="6.10.140.1310">
    <property type="match status" value="1"/>
</dbReference>
<keyword evidence="3" id="KW-1185">Reference proteome</keyword>